<protein>
    <submittedName>
        <fullName evidence="2">Uncharacterized protein</fullName>
    </submittedName>
</protein>
<dbReference type="EMBL" id="KI913192">
    <property type="protein sequence ID" value="ETV67806.1"/>
    <property type="molecule type" value="Genomic_DNA"/>
</dbReference>
<sequence>MALADNDPAGHVCDGGSGGAAYGLITTINDIASPFEEMVPTADLHHFNLDAPPNQSTLFIVLSMFASFGYVIAACASDSMLVCYTQRERITITRGCQRASARRRWRSHAQYVAT</sequence>
<keyword evidence="1" id="KW-0812">Transmembrane</keyword>
<dbReference type="AlphaFoldDB" id="W4FLN1"/>
<keyword evidence="1" id="KW-1133">Transmembrane helix</keyword>
<dbReference type="RefSeq" id="XP_009842664.1">
    <property type="nucleotide sequence ID" value="XM_009844362.1"/>
</dbReference>
<proteinExistence type="predicted"/>
<name>W4FLN1_APHAT</name>
<evidence type="ECO:0000256" key="1">
    <source>
        <dbReference type="SAM" id="Phobius"/>
    </source>
</evidence>
<evidence type="ECO:0000313" key="2">
    <source>
        <dbReference type="EMBL" id="ETV67806.1"/>
    </source>
</evidence>
<keyword evidence="1" id="KW-0472">Membrane</keyword>
<accession>W4FLN1</accession>
<dbReference type="STRING" id="112090.W4FLN1"/>
<dbReference type="VEuPathDB" id="FungiDB:H257_16043"/>
<reference evidence="2" key="1">
    <citation type="submission" date="2013-12" db="EMBL/GenBank/DDBJ databases">
        <title>The Genome Sequence of Aphanomyces astaci APO3.</title>
        <authorList>
            <consortium name="The Broad Institute Genomics Platform"/>
            <person name="Russ C."/>
            <person name="Tyler B."/>
            <person name="van West P."/>
            <person name="Dieguez-Uribeondo J."/>
            <person name="Young S.K."/>
            <person name="Zeng Q."/>
            <person name="Gargeya S."/>
            <person name="Fitzgerald M."/>
            <person name="Abouelleil A."/>
            <person name="Alvarado L."/>
            <person name="Chapman S.B."/>
            <person name="Gainer-Dewar J."/>
            <person name="Goldberg J."/>
            <person name="Griggs A."/>
            <person name="Gujja S."/>
            <person name="Hansen M."/>
            <person name="Howarth C."/>
            <person name="Imamovic A."/>
            <person name="Ireland A."/>
            <person name="Larimer J."/>
            <person name="McCowan C."/>
            <person name="Murphy C."/>
            <person name="Pearson M."/>
            <person name="Poon T.W."/>
            <person name="Priest M."/>
            <person name="Roberts A."/>
            <person name="Saif S."/>
            <person name="Shea T."/>
            <person name="Sykes S."/>
            <person name="Wortman J."/>
            <person name="Nusbaum C."/>
            <person name="Birren B."/>
        </authorList>
    </citation>
    <scope>NUCLEOTIDE SEQUENCE [LARGE SCALE GENOMIC DNA]</scope>
    <source>
        <strain evidence="2">APO3</strain>
    </source>
</reference>
<organism evidence="2">
    <name type="scientific">Aphanomyces astaci</name>
    <name type="common">Crayfish plague agent</name>
    <dbReference type="NCBI Taxonomy" id="112090"/>
    <lineage>
        <taxon>Eukaryota</taxon>
        <taxon>Sar</taxon>
        <taxon>Stramenopiles</taxon>
        <taxon>Oomycota</taxon>
        <taxon>Saprolegniomycetes</taxon>
        <taxon>Saprolegniales</taxon>
        <taxon>Verrucalvaceae</taxon>
        <taxon>Aphanomyces</taxon>
    </lineage>
</organism>
<gene>
    <name evidence="2" type="ORF">H257_16043</name>
</gene>
<feature type="transmembrane region" description="Helical" evidence="1">
    <location>
        <begin position="58"/>
        <end position="84"/>
    </location>
</feature>
<dbReference type="GeneID" id="20818039"/>